<accession>A0A0M3HVB9</accession>
<dbReference type="AlphaFoldDB" id="A0A0M3HVB9"/>
<dbReference type="Proteomes" id="UP000036681">
    <property type="component" value="Unplaced"/>
</dbReference>
<proteinExistence type="predicted"/>
<sequence>MIIELPNIDMTRSLLFLWAWTTHPFDRMSTYSAPAKKILRAYFCVDFHFFWRYFVPMKTNQEDWRD</sequence>
<evidence type="ECO:0000313" key="1">
    <source>
        <dbReference type="Proteomes" id="UP000036681"/>
    </source>
</evidence>
<reference evidence="2" key="1">
    <citation type="submission" date="2017-02" db="UniProtKB">
        <authorList>
            <consortium name="WormBaseParasite"/>
        </authorList>
    </citation>
    <scope>IDENTIFICATION</scope>
</reference>
<evidence type="ECO:0000313" key="2">
    <source>
        <dbReference type="WBParaSite" id="ALUE_0000686801-mRNA-1"/>
    </source>
</evidence>
<dbReference type="WBParaSite" id="ALUE_0000686801-mRNA-1">
    <property type="protein sequence ID" value="ALUE_0000686801-mRNA-1"/>
    <property type="gene ID" value="ALUE_0000686801"/>
</dbReference>
<organism evidence="1 2">
    <name type="scientific">Ascaris lumbricoides</name>
    <name type="common">Giant roundworm</name>
    <dbReference type="NCBI Taxonomy" id="6252"/>
    <lineage>
        <taxon>Eukaryota</taxon>
        <taxon>Metazoa</taxon>
        <taxon>Ecdysozoa</taxon>
        <taxon>Nematoda</taxon>
        <taxon>Chromadorea</taxon>
        <taxon>Rhabditida</taxon>
        <taxon>Spirurina</taxon>
        <taxon>Ascaridomorpha</taxon>
        <taxon>Ascaridoidea</taxon>
        <taxon>Ascarididae</taxon>
        <taxon>Ascaris</taxon>
    </lineage>
</organism>
<protein>
    <submittedName>
        <fullName evidence="2">Uncharacterized protein</fullName>
    </submittedName>
</protein>
<keyword evidence="1" id="KW-1185">Reference proteome</keyword>
<name>A0A0M3HVB9_ASCLU</name>